<keyword evidence="13" id="KW-1185">Reference proteome</keyword>
<dbReference type="GO" id="GO:0044218">
    <property type="term" value="C:other organism cell membrane"/>
    <property type="evidence" value="ECO:0007669"/>
    <property type="project" value="UniProtKB-KW"/>
</dbReference>
<evidence type="ECO:0000313" key="12">
    <source>
        <dbReference type="EMBL" id="GIX83056.1"/>
    </source>
</evidence>
<sequence>MRKAKDLQTLAQENVTPSPPQPAEEVPAASTINNVDPHNGTPLYYVYWKESIRCVELLLKMGVNIHTSRSGITGSTSMLQIRMLLGSGANDNTVDNEKTYCILLVLRFPAHLIFVLIWFGFLCLHSFF</sequence>
<dbReference type="GO" id="GO:0090729">
    <property type="term" value="F:toxin activity"/>
    <property type="evidence" value="ECO:0007669"/>
    <property type="project" value="UniProtKB-KW"/>
</dbReference>
<evidence type="ECO:0000256" key="10">
    <source>
        <dbReference type="SAM" id="MobiDB-lite"/>
    </source>
</evidence>
<dbReference type="SUPFAM" id="SSF48403">
    <property type="entry name" value="Ankyrin repeat"/>
    <property type="match status" value="1"/>
</dbReference>
<keyword evidence="11" id="KW-0812">Transmembrane</keyword>
<evidence type="ECO:0000256" key="7">
    <source>
        <dbReference type="ARBA" id="ARBA00022699"/>
    </source>
</evidence>
<keyword evidence="7" id="KW-0528">Neurotoxin</keyword>
<dbReference type="Gene3D" id="1.25.40.20">
    <property type="entry name" value="Ankyrin repeat-containing domain"/>
    <property type="match status" value="1"/>
</dbReference>
<evidence type="ECO:0000256" key="6">
    <source>
        <dbReference type="ARBA" id="ARBA00022656"/>
    </source>
</evidence>
<keyword evidence="4" id="KW-0964">Secreted</keyword>
<evidence type="ECO:0000256" key="8">
    <source>
        <dbReference type="ARBA" id="ARBA00023028"/>
    </source>
</evidence>
<evidence type="ECO:0000256" key="5">
    <source>
        <dbReference type="ARBA" id="ARBA00022537"/>
    </source>
</evidence>
<keyword evidence="5" id="KW-1052">Target cell membrane</keyword>
<dbReference type="GO" id="GO:0005576">
    <property type="term" value="C:extracellular region"/>
    <property type="evidence" value="ECO:0007669"/>
    <property type="project" value="UniProtKB-SubCell"/>
</dbReference>
<dbReference type="InterPro" id="IPR036770">
    <property type="entry name" value="Ankyrin_rpt-contain_sf"/>
</dbReference>
<evidence type="ECO:0000313" key="13">
    <source>
        <dbReference type="Proteomes" id="UP001054945"/>
    </source>
</evidence>
<comment type="subcellular location">
    <subcellularLocation>
        <location evidence="2">Secreted</location>
    </subcellularLocation>
    <subcellularLocation>
        <location evidence="1">Target cell membrane</location>
    </subcellularLocation>
</comment>
<keyword evidence="3" id="KW-0268">Exocytosis</keyword>
<evidence type="ECO:0000256" key="2">
    <source>
        <dbReference type="ARBA" id="ARBA00004613"/>
    </source>
</evidence>
<dbReference type="GO" id="GO:0006887">
    <property type="term" value="P:exocytosis"/>
    <property type="evidence" value="ECO:0007669"/>
    <property type="project" value="UniProtKB-KW"/>
</dbReference>
<dbReference type="Proteomes" id="UP001054945">
    <property type="component" value="Unassembled WGS sequence"/>
</dbReference>
<evidence type="ECO:0000256" key="1">
    <source>
        <dbReference type="ARBA" id="ARBA00004175"/>
    </source>
</evidence>
<keyword evidence="8" id="KW-0638">Presynaptic neurotoxin</keyword>
<feature type="transmembrane region" description="Helical" evidence="11">
    <location>
        <begin position="108"/>
        <end position="127"/>
    </location>
</feature>
<evidence type="ECO:0000256" key="4">
    <source>
        <dbReference type="ARBA" id="ARBA00022525"/>
    </source>
</evidence>
<comment type="caution">
    <text evidence="12">The sequence shown here is derived from an EMBL/GenBank/DDBJ whole genome shotgun (WGS) entry which is preliminary data.</text>
</comment>
<evidence type="ECO:0000256" key="3">
    <source>
        <dbReference type="ARBA" id="ARBA00022483"/>
    </source>
</evidence>
<proteinExistence type="predicted"/>
<gene>
    <name evidence="12" type="ORF">CEXT_448361</name>
</gene>
<protein>
    <submittedName>
        <fullName evidence="12">Uncharacterized protein</fullName>
    </submittedName>
</protein>
<organism evidence="12 13">
    <name type="scientific">Caerostris extrusa</name>
    <name type="common">Bark spider</name>
    <name type="synonym">Caerostris bankana</name>
    <dbReference type="NCBI Taxonomy" id="172846"/>
    <lineage>
        <taxon>Eukaryota</taxon>
        <taxon>Metazoa</taxon>
        <taxon>Ecdysozoa</taxon>
        <taxon>Arthropoda</taxon>
        <taxon>Chelicerata</taxon>
        <taxon>Arachnida</taxon>
        <taxon>Araneae</taxon>
        <taxon>Araneomorphae</taxon>
        <taxon>Entelegynae</taxon>
        <taxon>Araneoidea</taxon>
        <taxon>Araneidae</taxon>
        <taxon>Caerostris</taxon>
    </lineage>
</organism>
<feature type="region of interest" description="Disordered" evidence="10">
    <location>
        <begin position="1"/>
        <end position="34"/>
    </location>
</feature>
<evidence type="ECO:0000256" key="9">
    <source>
        <dbReference type="ARBA" id="ARBA00023298"/>
    </source>
</evidence>
<keyword evidence="11" id="KW-0472">Membrane</keyword>
<dbReference type="GO" id="GO:0044231">
    <property type="term" value="C:host cell presynaptic membrane"/>
    <property type="evidence" value="ECO:0007669"/>
    <property type="project" value="UniProtKB-KW"/>
</dbReference>
<name>A0AAV4NEC5_CAEEX</name>
<evidence type="ECO:0000256" key="11">
    <source>
        <dbReference type="SAM" id="Phobius"/>
    </source>
</evidence>
<dbReference type="EMBL" id="BPLR01020830">
    <property type="protein sequence ID" value="GIX83056.1"/>
    <property type="molecule type" value="Genomic_DNA"/>
</dbReference>
<keyword evidence="6" id="KW-0800">Toxin</keyword>
<reference evidence="12 13" key="1">
    <citation type="submission" date="2021-06" db="EMBL/GenBank/DDBJ databases">
        <title>Caerostris extrusa draft genome.</title>
        <authorList>
            <person name="Kono N."/>
            <person name="Arakawa K."/>
        </authorList>
    </citation>
    <scope>NUCLEOTIDE SEQUENCE [LARGE SCALE GENOMIC DNA]</scope>
</reference>
<accession>A0AAV4NEC5</accession>
<keyword evidence="9" id="KW-1053">Target membrane</keyword>
<keyword evidence="11" id="KW-1133">Transmembrane helix</keyword>
<dbReference type="AlphaFoldDB" id="A0AAV4NEC5"/>